<protein>
    <recommendedName>
        <fullName evidence="4">RING-CH-type domain-containing protein</fullName>
    </recommendedName>
</protein>
<proteinExistence type="predicted"/>
<feature type="transmembrane region" description="Helical" evidence="1">
    <location>
        <begin position="98"/>
        <end position="117"/>
    </location>
</feature>
<reference evidence="2" key="2">
    <citation type="submission" date="2015-06" db="UniProtKB">
        <authorList>
            <consortium name="EnsemblMetazoa"/>
        </authorList>
    </citation>
    <scope>IDENTIFICATION</scope>
</reference>
<dbReference type="HOGENOM" id="CLU_1498188_0_0_1"/>
<dbReference type="EnsemblMetazoa" id="tetur28g02619.1">
    <property type="protein sequence ID" value="tetur28g02619.1"/>
    <property type="gene ID" value="tetur28g02619"/>
</dbReference>
<accession>T1KZS2</accession>
<dbReference type="EMBL" id="CAEY01000734">
    <property type="status" value="NOT_ANNOTATED_CDS"/>
    <property type="molecule type" value="Genomic_DNA"/>
</dbReference>
<reference evidence="3" key="1">
    <citation type="submission" date="2011-08" db="EMBL/GenBank/DDBJ databases">
        <authorList>
            <person name="Rombauts S."/>
        </authorList>
    </citation>
    <scope>NUCLEOTIDE SEQUENCE</scope>
    <source>
        <strain evidence="3">London</strain>
    </source>
</reference>
<dbReference type="AlphaFoldDB" id="T1KZS2"/>
<name>T1KZS2_TETUR</name>
<evidence type="ECO:0008006" key="4">
    <source>
        <dbReference type="Google" id="ProtNLM"/>
    </source>
</evidence>
<evidence type="ECO:0000256" key="1">
    <source>
        <dbReference type="SAM" id="Phobius"/>
    </source>
</evidence>
<keyword evidence="3" id="KW-1185">Reference proteome</keyword>
<dbReference type="Proteomes" id="UP000015104">
    <property type="component" value="Unassembled WGS sequence"/>
</dbReference>
<keyword evidence="1" id="KW-0472">Membrane</keyword>
<keyword evidence="1" id="KW-0812">Transmembrane</keyword>
<keyword evidence="1" id="KW-1133">Transmembrane helix</keyword>
<organism evidence="2 3">
    <name type="scientific">Tetranychus urticae</name>
    <name type="common">Two-spotted spider mite</name>
    <dbReference type="NCBI Taxonomy" id="32264"/>
    <lineage>
        <taxon>Eukaryota</taxon>
        <taxon>Metazoa</taxon>
        <taxon>Ecdysozoa</taxon>
        <taxon>Arthropoda</taxon>
        <taxon>Chelicerata</taxon>
        <taxon>Arachnida</taxon>
        <taxon>Acari</taxon>
        <taxon>Acariformes</taxon>
        <taxon>Trombidiformes</taxon>
        <taxon>Prostigmata</taxon>
        <taxon>Eleutherengona</taxon>
        <taxon>Raphignathae</taxon>
        <taxon>Tetranychoidea</taxon>
        <taxon>Tetranychidae</taxon>
        <taxon>Tetranychus</taxon>
    </lineage>
</organism>
<sequence length="180" mass="20743">MFHNSPFRSFQSVVPFQTLTPIQGLCRFCNNQGIVHNICACQPPNNQAHAQCLIRAINNTVSSHCVYCGQSYRGVLVTFNRPSCREWIRRDERAKYDLIVVPLIVLFAYYLAFLGYLNYITNYGSLNTLLQFILINFVTFILMSSIISTLLAIIKIFFDIDDWRRRNTDAIIVPMFSNGQ</sequence>
<evidence type="ECO:0000313" key="3">
    <source>
        <dbReference type="Proteomes" id="UP000015104"/>
    </source>
</evidence>
<feature type="transmembrane region" description="Helical" evidence="1">
    <location>
        <begin position="129"/>
        <end position="158"/>
    </location>
</feature>
<evidence type="ECO:0000313" key="2">
    <source>
        <dbReference type="EnsemblMetazoa" id="tetur28g02619.1"/>
    </source>
</evidence>